<protein>
    <submittedName>
        <fullName evidence="1">Uncharacterized protein</fullName>
    </submittedName>
</protein>
<dbReference type="STRING" id="471704.A0A151J6R4"/>
<proteinExistence type="predicted"/>
<dbReference type="Proteomes" id="UP000078492">
    <property type="component" value="Unassembled WGS sequence"/>
</dbReference>
<dbReference type="AlphaFoldDB" id="A0A151J6R4"/>
<sequence>LFLDVLVQNCNIARLHNEVNYKLCTGTRSIMPPFVNFDEDMISINNCEKETLPIYIEITILNETPALLKNIIVIMQLIVGYSDTLDQDDYSVKRMKRWLKGTFHDAYMKNFFPKSVRSYCIFILKYYIPFLRNSFSGITENWCDSSTLPQLTRLLKTLFLKAGPVWYSNCINLNHTLRLIIETSSRLPKKELQSHLYFKEWIREELIAKHESIIGKLYYKIFNNKFY</sequence>
<name>A0A151J6R4_9HYME</name>
<dbReference type="EMBL" id="KQ979800">
    <property type="protein sequence ID" value="KYN19071.1"/>
    <property type="molecule type" value="Genomic_DNA"/>
</dbReference>
<reference evidence="1 2" key="1">
    <citation type="submission" date="2015-09" db="EMBL/GenBank/DDBJ databases">
        <title>Trachymyrmex cornetzi WGS genome.</title>
        <authorList>
            <person name="Nygaard S."/>
            <person name="Hu H."/>
            <person name="Boomsma J."/>
            <person name="Zhang G."/>
        </authorList>
    </citation>
    <scope>NUCLEOTIDE SEQUENCE [LARGE SCALE GENOMIC DNA]</scope>
    <source>
        <strain evidence="1">Tcor2-1</strain>
        <tissue evidence="1">Whole body</tissue>
    </source>
</reference>
<organism evidence="1 2">
    <name type="scientific">Trachymyrmex cornetzi</name>
    <dbReference type="NCBI Taxonomy" id="471704"/>
    <lineage>
        <taxon>Eukaryota</taxon>
        <taxon>Metazoa</taxon>
        <taxon>Ecdysozoa</taxon>
        <taxon>Arthropoda</taxon>
        <taxon>Hexapoda</taxon>
        <taxon>Insecta</taxon>
        <taxon>Pterygota</taxon>
        <taxon>Neoptera</taxon>
        <taxon>Endopterygota</taxon>
        <taxon>Hymenoptera</taxon>
        <taxon>Apocrita</taxon>
        <taxon>Aculeata</taxon>
        <taxon>Formicoidea</taxon>
        <taxon>Formicidae</taxon>
        <taxon>Myrmicinae</taxon>
        <taxon>Trachymyrmex</taxon>
    </lineage>
</organism>
<gene>
    <name evidence="1" type="ORF">ALC57_08603</name>
</gene>
<evidence type="ECO:0000313" key="1">
    <source>
        <dbReference type="EMBL" id="KYN19071.1"/>
    </source>
</evidence>
<keyword evidence="2" id="KW-1185">Reference proteome</keyword>
<accession>A0A151J6R4</accession>
<feature type="non-terminal residue" evidence="1">
    <location>
        <position position="1"/>
    </location>
</feature>
<evidence type="ECO:0000313" key="2">
    <source>
        <dbReference type="Proteomes" id="UP000078492"/>
    </source>
</evidence>